<accession>A0A939BH20</accession>
<dbReference type="AlphaFoldDB" id="A0A939BH20"/>
<protein>
    <submittedName>
        <fullName evidence="2">SAM-dependent methyltransferase</fullName>
    </submittedName>
</protein>
<dbReference type="RefSeq" id="WP_204906549.1">
    <property type="nucleotide sequence ID" value="NZ_JACJKS010000008.1"/>
</dbReference>
<gene>
    <name evidence="2" type="ORF">H6A20_07590</name>
</gene>
<reference evidence="2" key="2">
    <citation type="journal article" date="2021" name="Sci. Rep.">
        <title>The distribution of antibiotic resistance genes in chicken gut microbiota commensals.</title>
        <authorList>
            <person name="Juricova H."/>
            <person name="Matiasovicova J."/>
            <person name="Kubasova T."/>
            <person name="Cejkova D."/>
            <person name="Rychlik I."/>
        </authorList>
    </citation>
    <scope>NUCLEOTIDE SEQUENCE</scope>
    <source>
        <strain evidence="2">An582</strain>
    </source>
</reference>
<dbReference type="Proteomes" id="UP000705508">
    <property type="component" value="Unassembled WGS sequence"/>
</dbReference>
<comment type="caution">
    <text evidence="2">The sequence shown here is derived from an EMBL/GenBank/DDBJ whole genome shotgun (WGS) entry which is preliminary data.</text>
</comment>
<dbReference type="EMBL" id="JACJKS010000008">
    <property type="protein sequence ID" value="MBM6948519.1"/>
    <property type="molecule type" value="Genomic_DNA"/>
</dbReference>
<keyword evidence="2" id="KW-0808">Transferase</keyword>
<dbReference type="InterPro" id="IPR043768">
    <property type="entry name" value="DUF5714"/>
</dbReference>
<evidence type="ECO:0000313" key="2">
    <source>
        <dbReference type="EMBL" id="MBM6948519.1"/>
    </source>
</evidence>
<feature type="domain" description="DUF5714" evidence="1">
    <location>
        <begin position="58"/>
        <end position="231"/>
    </location>
</feature>
<evidence type="ECO:0000313" key="3">
    <source>
        <dbReference type="Proteomes" id="UP000705508"/>
    </source>
</evidence>
<dbReference type="Pfam" id="PF18978">
    <property type="entry name" value="DUF5714"/>
    <property type="match status" value="1"/>
</dbReference>
<keyword evidence="2" id="KW-0489">Methyltransferase</keyword>
<name>A0A939BH20_9CLOT</name>
<reference evidence="2" key="1">
    <citation type="submission" date="2020-08" db="EMBL/GenBank/DDBJ databases">
        <authorList>
            <person name="Cejkova D."/>
            <person name="Kubasova T."/>
            <person name="Jahodarova E."/>
            <person name="Rychlik I."/>
        </authorList>
    </citation>
    <scope>NUCLEOTIDE SEQUENCE</scope>
    <source>
        <strain evidence="2">An582</strain>
    </source>
</reference>
<proteinExistence type="predicted"/>
<dbReference type="GO" id="GO:0032259">
    <property type="term" value="P:methylation"/>
    <property type="evidence" value="ECO:0007669"/>
    <property type="project" value="UniProtKB-KW"/>
</dbReference>
<organism evidence="2 3">
    <name type="scientific">Mordavella massiliensis</name>
    <dbReference type="NCBI Taxonomy" id="1871024"/>
    <lineage>
        <taxon>Bacteria</taxon>
        <taxon>Bacillati</taxon>
        <taxon>Bacillota</taxon>
        <taxon>Clostridia</taxon>
        <taxon>Eubacteriales</taxon>
        <taxon>Clostridiaceae</taxon>
        <taxon>Mordavella</taxon>
    </lineage>
</organism>
<dbReference type="GO" id="GO:0008168">
    <property type="term" value="F:methyltransferase activity"/>
    <property type="evidence" value="ECO:0007669"/>
    <property type="project" value="UniProtKB-KW"/>
</dbReference>
<evidence type="ECO:0000259" key="1">
    <source>
        <dbReference type="Pfam" id="PF18978"/>
    </source>
</evidence>
<sequence length="237" mass="25932">MERRRGGCLVCGRELVYSEKAREMTCVFCGKKEQSQASCRDGHYVCDACHARKGLDVIRDFCRETKLRDPVAVAQRIMEDPYIYMHGPEHHVLAGAALLAAFCNSGGQLDLEKALSLMEERGSQVPGGACGFWGCCGAGVSAGIYMSIVTGATPLGGRSWGLSNRMTARALAAIGEIGGPRCCKRDTFTAIREAVDMTREELGVEMELPRKITCAFSEENPQCRRGSCPYYDRGNNR</sequence>